<dbReference type="Proteomes" id="UP001595851">
    <property type="component" value="Unassembled WGS sequence"/>
</dbReference>
<dbReference type="RefSeq" id="WP_379534630.1">
    <property type="nucleotide sequence ID" value="NZ_JBHSBI010000037.1"/>
</dbReference>
<evidence type="ECO:0000313" key="2">
    <source>
        <dbReference type="Proteomes" id="UP001595851"/>
    </source>
</evidence>
<name>A0ABV8GRG4_9ACTN</name>
<reference evidence="2" key="1">
    <citation type="journal article" date="2019" name="Int. J. Syst. Evol. Microbiol.">
        <title>The Global Catalogue of Microorganisms (GCM) 10K type strain sequencing project: providing services to taxonomists for standard genome sequencing and annotation.</title>
        <authorList>
            <consortium name="The Broad Institute Genomics Platform"/>
            <consortium name="The Broad Institute Genome Sequencing Center for Infectious Disease"/>
            <person name="Wu L."/>
            <person name="Ma J."/>
        </authorList>
    </citation>
    <scope>NUCLEOTIDE SEQUENCE [LARGE SCALE GENOMIC DNA]</scope>
    <source>
        <strain evidence="2">TBRC 1276</strain>
    </source>
</reference>
<sequence length="175" mass="19303">MNNSQRHPATGAPPERVPASLQAITEQARHTWQHHLDDIVRRLGRGERLTAEQIYDTLRAQTLCIWWRLLARHIEHTESQGMRPDQSVAKFVSWITPYLDDPTPPDPSQAVRRCGQDGELELALAHLGHSLALIRQGAARTFLAQAQTLAQAETLAPACPAEQAPSASIGQEATA</sequence>
<proteinExistence type="predicted"/>
<gene>
    <name evidence="1" type="ORF">ACFOY2_46815</name>
</gene>
<evidence type="ECO:0000313" key="1">
    <source>
        <dbReference type="EMBL" id="MFC4014804.1"/>
    </source>
</evidence>
<organism evidence="1 2">
    <name type="scientific">Nonomuraea purpurea</name>
    <dbReference type="NCBI Taxonomy" id="1849276"/>
    <lineage>
        <taxon>Bacteria</taxon>
        <taxon>Bacillati</taxon>
        <taxon>Actinomycetota</taxon>
        <taxon>Actinomycetes</taxon>
        <taxon>Streptosporangiales</taxon>
        <taxon>Streptosporangiaceae</taxon>
        <taxon>Nonomuraea</taxon>
    </lineage>
</organism>
<protein>
    <submittedName>
        <fullName evidence="1">Uncharacterized protein</fullName>
    </submittedName>
</protein>
<keyword evidence="2" id="KW-1185">Reference proteome</keyword>
<dbReference type="EMBL" id="JBHSBI010000037">
    <property type="protein sequence ID" value="MFC4014804.1"/>
    <property type="molecule type" value="Genomic_DNA"/>
</dbReference>
<comment type="caution">
    <text evidence="1">The sequence shown here is derived from an EMBL/GenBank/DDBJ whole genome shotgun (WGS) entry which is preliminary data.</text>
</comment>
<accession>A0ABV8GRG4</accession>